<reference evidence="2" key="2">
    <citation type="journal article" date="2018" name="Mol. Plant Microbe Interact.">
        <title>Genome sequence resources for the wheat stripe rust pathogen (Puccinia striiformis f. sp. tritici) and the barley stripe rust pathogen (Puccinia striiformis f. sp. hordei).</title>
        <authorList>
            <person name="Xia C."/>
            <person name="Wang M."/>
            <person name="Yin C."/>
            <person name="Cornejo O.E."/>
            <person name="Hulbert S.H."/>
            <person name="Chen X."/>
        </authorList>
    </citation>
    <scope>NUCLEOTIDE SEQUENCE [LARGE SCALE GENOMIC DNA]</scope>
    <source>
        <strain evidence="2">93-210</strain>
    </source>
</reference>
<dbReference type="Proteomes" id="UP001060170">
    <property type="component" value="Chromosome 5"/>
</dbReference>
<evidence type="ECO:0000313" key="2">
    <source>
        <dbReference type="Proteomes" id="UP001060170"/>
    </source>
</evidence>
<name>A0ACC0EKD6_9BASI</name>
<organism evidence="1 2">
    <name type="scientific">Puccinia striiformis f. sp. tritici</name>
    <dbReference type="NCBI Taxonomy" id="168172"/>
    <lineage>
        <taxon>Eukaryota</taxon>
        <taxon>Fungi</taxon>
        <taxon>Dikarya</taxon>
        <taxon>Basidiomycota</taxon>
        <taxon>Pucciniomycotina</taxon>
        <taxon>Pucciniomycetes</taxon>
        <taxon>Pucciniales</taxon>
        <taxon>Pucciniaceae</taxon>
        <taxon>Puccinia</taxon>
    </lineage>
</organism>
<protein>
    <submittedName>
        <fullName evidence="1">Uncharacterized protein</fullName>
    </submittedName>
</protein>
<comment type="caution">
    <text evidence="1">The sequence shown here is derived from an EMBL/GenBank/DDBJ whole genome shotgun (WGS) entry which is preliminary data.</text>
</comment>
<dbReference type="EMBL" id="CM045869">
    <property type="protein sequence ID" value="KAI7954860.1"/>
    <property type="molecule type" value="Genomic_DNA"/>
</dbReference>
<evidence type="ECO:0000313" key="1">
    <source>
        <dbReference type="EMBL" id="KAI7954860.1"/>
    </source>
</evidence>
<gene>
    <name evidence="1" type="ORF">MJO28_005260</name>
</gene>
<keyword evidence="2" id="KW-1185">Reference proteome</keyword>
<reference evidence="2" key="1">
    <citation type="journal article" date="2018" name="BMC Genomics">
        <title>Genomic insights into host adaptation between the wheat stripe rust pathogen (Puccinia striiformis f. sp. tritici) and the barley stripe rust pathogen (Puccinia striiformis f. sp. hordei).</title>
        <authorList>
            <person name="Xia C."/>
            <person name="Wang M."/>
            <person name="Yin C."/>
            <person name="Cornejo O.E."/>
            <person name="Hulbert S.H."/>
            <person name="Chen X."/>
        </authorList>
    </citation>
    <scope>NUCLEOTIDE SEQUENCE [LARGE SCALE GENOMIC DNA]</scope>
    <source>
        <strain evidence="2">93-210</strain>
    </source>
</reference>
<accession>A0ACC0EKD6</accession>
<reference evidence="1 2" key="3">
    <citation type="journal article" date="2022" name="Microbiol. Spectr.">
        <title>Folding features and dynamics of 3D genome architecture in plant fungal pathogens.</title>
        <authorList>
            <person name="Xia C."/>
        </authorList>
    </citation>
    <scope>NUCLEOTIDE SEQUENCE [LARGE SCALE GENOMIC DNA]</scope>
    <source>
        <strain evidence="1 2">93-210</strain>
    </source>
</reference>
<proteinExistence type="predicted"/>
<sequence>MGVINAALIVFVLTFVQLFVSPFTKAEESFNLHAILSFINLPRPLGDHLQFPSPLPLTFLGALIGLLQSKFSEQTLVRTILATLQL</sequence>